<dbReference type="InterPro" id="IPR026961">
    <property type="entry name" value="PGG_dom"/>
</dbReference>
<dbReference type="Proteomes" id="UP000596661">
    <property type="component" value="Chromosome 6"/>
</dbReference>
<dbReference type="GO" id="GO:0003676">
    <property type="term" value="F:nucleic acid binding"/>
    <property type="evidence" value="ECO:0007669"/>
    <property type="project" value="InterPro"/>
</dbReference>
<dbReference type="InterPro" id="IPR044730">
    <property type="entry name" value="RNase_H-like_dom_plant"/>
</dbReference>
<dbReference type="GO" id="GO:0004523">
    <property type="term" value="F:RNA-DNA hybrid ribonuclease activity"/>
    <property type="evidence" value="ECO:0007669"/>
    <property type="project" value="InterPro"/>
</dbReference>
<evidence type="ECO:0000259" key="2">
    <source>
        <dbReference type="Pfam" id="PF13456"/>
    </source>
</evidence>
<dbReference type="Gramene" id="evm.model.06.130">
    <property type="protein sequence ID" value="cds.evm.model.06.130"/>
    <property type="gene ID" value="evm.TU.06.130"/>
</dbReference>
<dbReference type="EMBL" id="UZAU01000554">
    <property type="status" value="NOT_ANNOTATED_CDS"/>
    <property type="molecule type" value="Genomic_DNA"/>
</dbReference>
<feature type="domain" description="PGG" evidence="3">
    <location>
        <begin position="170"/>
        <end position="206"/>
    </location>
</feature>
<name>A0A803PTW6_CANSA</name>
<dbReference type="Pfam" id="PF13962">
    <property type="entry name" value="PGG"/>
    <property type="match status" value="1"/>
</dbReference>
<evidence type="ECO:0000313" key="4">
    <source>
        <dbReference type="EnsemblPlants" id="cds.evm.model.06.130"/>
    </source>
</evidence>
<dbReference type="InterPro" id="IPR036397">
    <property type="entry name" value="RNaseH_sf"/>
</dbReference>
<proteinExistence type="predicted"/>
<dbReference type="InterPro" id="IPR002156">
    <property type="entry name" value="RNaseH_domain"/>
</dbReference>
<feature type="domain" description="RNase H type-1" evidence="2">
    <location>
        <begin position="261"/>
        <end position="351"/>
    </location>
</feature>
<feature type="transmembrane region" description="Helical" evidence="1">
    <location>
        <begin position="233"/>
        <end position="259"/>
    </location>
</feature>
<protein>
    <submittedName>
        <fullName evidence="4">Uncharacterized protein</fullName>
    </submittedName>
</protein>
<dbReference type="GO" id="GO:0016020">
    <property type="term" value="C:membrane"/>
    <property type="evidence" value="ECO:0007669"/>
    <property type="project" value="TreeGrafter"/>
</dbReference>
<keyword evidence="1" id="KW-0812">Transmembrane</keyword>
<dbReference type="PANTHER" id="PTHR24177">
    <property type="entry name" value="CASKIN"/>
    <property type="match status" value="1"/>
</dbReference>
<feature type="transmembrane region" description="Helical" evidence="1">
    <location>
        <begin position="176"/>
        <end position="198"/>
    </location>
</feature>
<dbReference type="PANTHER" id="PTHR24177:SF329">
    <property type="entry name" value="ANKYRIN REPEAT PROTEIN"/>
    <property type="match status" value="1"/>
</dbReference>
<reference evidence="4" key="2">
    <citation type="submission" date="2021-03" db="UniProtKB">
        <authorList>
            <consortium name="EnsemblPlants"/>
        </authorList>
    </citation>
    <scope>IDENTIFICATION</scope>
</reference>
<evidence type="ECO:0000313" key="5">
    <source>
        <dbReference type="Proteomes" id="UP000596661"/>
    </source>
</evidence>
<dbReference type="Pfam" id="PF13456">
    <property type="entry name" value="RVT_3"/>
    <property type="match status" value="1"/>
</dbReference>
<sequence>MEEMKLRHHYTSRLLNCMSQEIKKRGVSVYGAFYKCAEEGVVEMFVSLAKTNPHLVLYYNDIGRNVFMASIEHRQPQIYCLLHGVSTKHVTIASLDCGLNTMLHMAGLLAPPNQLNKIPGAALQMQSELQWFKEIESITLPKHLHSKNKDELTPRELFTKEHKELMSNGEKWMKDTASSCSLVGSLIATIMFAVAFTVPGGNDQNTASVLMFLGMLTSRYAEEDFLKSLPTKLVIGLLTLFISIATMTIAFCAALLIMLSDATLFEEETWSGVGVVVRDDKGLFIEGFARVFNEASNSALAEAMRVREALSWLKKRRWQQVFVETDCLTVVQALRSHVKMISLFGMVVYDYIKFCSSQLFHCYVHSNQQAGKFFVTLVYGFNDEQRRGELWADLEKLAKGIDEAWIMMGEFNEILNANERIGKKAQCTHSQRFRDCVEHCEVRGSKMFRIVTKLRRLKHVLKKINKEGFSEIHKADLFANAELTVAQENLSKDPLNMELMEAEQEACRKYNEVHKAYSLFLSQKAKVTRAAYGDDNSAIFHASLKLRRIHKKIFSIEDEHGLWCDTPEGVQDAFLSYYERLLGTNMQDTKRVFQSMIDLGPNVNDHHRRIILAEYSE</sequence>
<evidence type="ECO:0000259" key="3">
    <source>
        <dbReference type="Pfam" id="PF13962"/>
    </source>
</evidence>
<reference evidence="4" key="1">
    <citation type="submission" date="2018-11" db="EMBL/GenBank/DDBJ databases">
        <authorList>
            <person name="Grassa J C."/>
        </authorList>
    </citation>
    <scope>NUCLEOTIDE SEQUENCE [LARGE SCALE GENOMIC DNA]</scope>
</reference>
<dbReference type="EnsemblPlants" id="evm.model.06.130">
    <property type="protein sequence ID" value="cds.evm.model.06.130"/>
    <property type="gene ID" value="evm.TU.06.130"/>
</dbReference>
<dbReference type="SUPFAM" id="SSF53098">
    <property type="entry name" value="Ribonuclease H-like"/>
    <property type="match status" value="1"/>
</dbReference>
<keyword evidence="5" id="KW-1185">Reference proteome</keyword>
<keyword evidence="1" id="KW-1133">Transmembrane helix</keyword>
<dbReference type="Gene3D" id="3.30.420.10">
    <property type="entry name" value="Ribonuclease H-like superfamily/Ribonuclease H"/>
    <property type="match status" value="1"/>
</dbReference>
<accession>A0A803PTW6</accession>
<organism evidence="4 5">
    <name type="scientific">Cannabis sativa</name>
    <name type="common">Hemp</name>
    <name type="synonym">Marijuana</name>
    <dbReference type="NCBI Taxonomy" id="3483"/>
    <lineage>
        <taxon>Eukaryota</taxon>
        <taxon>Viridiplantae</taxon>
        <taxon>Streptophyta</taxon>
        <taxon>Embryophyta</taxon>
        <taxon>Tracheophyta</taxon>
        <taxon>Spermatophyta</taxon>
        <taxon>Magnoliopsida</taxon>
        <taxon>eudicotyledons</taxon>
        <taxon>Gunneridae</taxon>
        <taxon>Pentapetalae</taxon>
        <taxon>rosids</taxon>
        <taxon>fabids</taxon>
        <taxon>Rosales</taxon>
        <taxon>Cannabaceae</taxon>
        <taxon>Cannabis</taxon>
    </lineage>
</organism>
<dbReference type="CDD" id="cd06222">
    <property type="entry name" value="RNase_H_like"/>
    <property type="match status" value="1"/>
</dbReference>
<dbReference type="InterPro" id="IPR012337">
    <property type="entry name" value="RNaseH-like_sf"/>
</dbReference>
<evidence type="ECO:0000256" key="1">
    <source>
        <dbReference type="SAM" id="Phobius"/>
    </source>
</evidence>
<dbReference type="AlphaFoldDB" id="A0A803PTW6"/>
<keyword evidence="1" id="KW-0472">Membrane</keyword>